<sequence length="423" mass="48528">MTSVIPIAPTEGHIGHLTREQTKTLQEFWIRIYDIFDGRTLCDSVLPASFKGQVSQSEDSSQVLQAPAQTPGWFGFGSSASSSSTHSSLPSGSVTPTLQFSGEKLHKTFWKMNIMNNPDMIALKFIRARKWVVNDAVKMFLDNLKWRIIEDLDELSELSDVELDSKYPNFIDQLQSGKGYLRGADSRDRPISIINTRLHHKTDQPPETLHRFTLYTMECGRRFLSPGKETVIVLFDLSDFGLDNMDWSFVRLFVQCFESYYPETLGTCIVHRAPYVFWGIWRLIQPLLDPAVAGKFVFTRTNAELHQVVPREHLSIEHYDGLDDWTYNYVPEVPGESHHMEDSVTKENLLQERHALELAHDHATRAWISNVDGSDSPERLAIAQQLHEQYARLSPYIHAVNLYQRWGVAVDGQVNWNYNVQKD</sequence>
<protein>
    <recommendedName>
        <fullName evidence="1">CRAL-TRIO domain-containing protein</fullName>
    </recommendedName>
</protein>
<dbReference type="CDD" id="cd00170">
    <property type="entry name" value="SEC14"/>
    <property type="match status" value="1"/>
</dbReference>
<dbReference type="PANTHER" id="PTHR46590:SF1">
    <property type="entry name" value="PHOSPHATIDYLINOSITOL TRANSFER PROTEIN CSR1"/>
    <property type="match status" value="1"/>
</dbReference>
<name>A0A9P6RR10_9FUNG</name>
<accession>A0A9P6RR10</accession>
<dbReference type="PROSITE" id="PS50191">
    <property type="entry name" value="CRAL_TRIO"/>
    <property type="match status" value="1"/>
</dbReference>
<proteinExistence type="predicted"/>
<keyword evidence="3" id="KW-1185">Reference proteome</keyword>
<dbReference type="SMART" id="SM00516">
    <property type="entry name" value="SEC14"/>
    <property type="match status" value="1"/>
</dbReference>
<comment type="caution">
    <text evidence="2">The sequence shown here is derived from an EMBL/GenBank/DDBJ whole genome shotgun (WGS) entry which is preliminary data.</text>
</comment>
<dbReference type="InterPro" id="IPR001251">
    <property type="entry name" value="CRAL-TRIO_dom"/>
</dbReference>
<evidence type="ECO:0000259" key="1">
    <source>
        <dbReference type="PROSITE" id="PS50191"/>
    </source>
</evidence>
<dbReference type="InterPro" id="IPR052432">
    <property type="entry name" value="PITP/CRAL-TRIO"/>
</dbReference>
<dbReference type="Proteomes" id="UP000738325">
    <property type="component" value="Unassembled WGS sequence"/>
</dbReference>
<dbReference type="InterPro" id="IPR036273">
    <property type="entry name" value="CRAL/TRIO_N_dom_sf"/>
</dbReference>
<dbReference type="Pfam" id="PF00650">
    <property type="entry name" value="CRAL_TRIO"/>
    <property type="match status" value="1"/>
</dbReference>
<evidence type="ECO:0000313" key="3">
    <source>
        <dbReference type="Proteomes" id="UP000738325"/>
    </source>
</evidence>
<dbReference type="SMART" id="SM01100">
    <property type="entry name" value="CRAL_TRIO_N"/>
    <property type="match status" value="1"/>
</dbReference>
<dbReference type="InterPro" id="IPR011074">
    <property type="entry name" value="CRAL/TRIO_N_dom"/>
</dbReference>
<dbReference type="Pfam" id="PF03765">
    <property type="entry name" value="CRAL_TRIO_N"/>
    <property type="match status" value="1"/>
</dbReference>
<dbReference type="InterPro" id="IPR036865">
    <property type="entry name" value="CRAL-TRIO_dom_sf"/>
</dbReference>
<dbReference type="AlphaFoldDB" id="A0A9P6RR10"/>
<dbReference type="SUPFAM" id="SSF52087">
    <property type="entry name" value="CRAL/TRIO domain"/>
    <property type="match status" value="1"/>
</dbReference>
<evidence type="ECO:0000313" key="2">
    <source>
        <dbReference type="EMBL" id="KAG0326912.1"/>
    </source>
</evidence>
<dbReference type="Gene3D" id="3.40.525.10">
    <property type="entry name" value="CRAL-TRIO lipid binding domain"/>
    <property type="match status" value="1"/>
</dbReference>
<dbReference type="PANTHER" id="PTHR46590">
    <property type="entry name" value="PHOSPHATIDYLINOSITOL TRANSFER PROTEIN CSR1-RELATED"/>
    <property type="match status" value="1"/>
</dbReference>
<gene>
    <name evidence="2" type="ORF">BGZ99_008821</name>
</gene>
<dbReference type="EMBL" id="JAAAIP010000070">
    <property type="protein sequence ID" value="KAG0326912.1"/>
    <property type="molecule type" value="Genomic_DNA"/>
</dbReference>
<dbReference type="SUPFAM" id="SSF46938">
    <property type="entry name" value="CRAL/TRIO N-terminal domain"/>
    <property type="match status" value="1"/>
</dbReference>
<feature type="domain" description="CRAL-TRIO" evidence="1">
    <location>
        <begin position="167"/>
        <end position="327"/>
    </location>
</feature>
<organism evidence="2 3">
    <name type="scientific">Dissophora globulifera</name>
    <dbReference type="NCBI Taxonomy" id="979702"/>
    <lineage>
        <taxon>Eukaryota</taxon>
        <taxon>Fungi</taxon>
        <taxon>Fungi incertae sedis</taxon>
        <taxon>Mucoromycota</taxon>
        <taxon>Mortierellomycotina</taxon>
        <taxon>Mortierellomycetes</taxon>
        <taxon>Mortierellales</taxon>
        <taxon>Mortierellaceae</taxon>
        <taxon>Dissophora</taxon>
    </lineage>
</organism>
<reference evidence="2" key="1">
    <citation type="journal article" date="2020" name="Fungal Divers.">
        <title>Resolving the Mortierellaceae phylogeny through synthesis of multi-gene phylogenetics and phylogenomics.</title>
        <authorList>
            <person name="Vandepol N."/>
            <person name="Liber J."/>
            <person name="Desiro A."/>
            <person name="Na H."/>
            <person name="Kennedy M."/>
            <person name="Barry K."/>
            <person name="Grigoriev I.V."/>
            <person name="Miller A.N."/>
            <person name="O'Donnell K."/>
            <person name="Stajich J.E."/>
            <person name="Bonito G."/>
        </authorList>
    </citation>
    <scope>NUCLEOTIDE SEQUENCE</scope>
    <source>
        <strain evidence="2">REB-010B</strain>
    </source>
</reference>
<dbReference type="OrthoDB" id="43460at2759"/>